<evidence type="ECO:0000259" key="12">
    <source>
        <dbReference type="SMART" id="SM00829"/>
    </source>
</evidence>
<evidence type="ECO:0000256" key="2">
    <source>
        <dbReference type="ARBA" id="ARBA00008072"/>
    </source>
</evidence>
<keyword evidence="14" id="KW-1185">Reference proteome</keyword>
<dbReference type="eggNOG" id="COG1064">
    <property type="taxonomic scope" value="Bacteria"/>
</dbReference>
<protein>
    <recommendedName>
        <fullName evidence="4">Alcohol dehydrogenase</fullName>
        <ecNumber evidence="3">1.1.1.1</ecNumber>
    </recommendedName>
</protein>
<comment type="catalytic activity">
    <reaction evidence="10">
        <text>a primary alcohol + NAD(+) = an aldehyde + NADH + H(+)</text>
        <dbReference type="Rhea" id="RHEA:10736"/>
        <dbReference type="ChEBI" id="CHEBI:15378"/>
        <dbReference type="ChEBI" id="CHEBI:15734"/>
        <dbReference type="ChEBI" id="CHEBI:17478"/>
        <dbReference type="ChEBI" id="CHEBI:57540"/>
        <dbReference type="ChEBI" id="CHEBI:57945"/>
        <dbReference type="EC" id="1.1.1.1"/>
    </reaction>
</comment>
<dbReference type="CDD" id="cd08296">
    <property type="entry name" value="CAD_like"/>
    <property type="match status" value="1"/>
</dbReference>
<dbReference type="InterPro" id="IPR011032">
    <property type="entry name" value="GroES-like_sf"/>
</dbReference>
<dbReference type="EMBL" id="CP080467">
    <property type="protein sequence ID" value="UNO49169.1"/>
    <property type="molecule type" value="Genomic_DNA"/>
</dbReference>
<dbReference type="SUPFAM" id="SSF50129">
    <property type="entry name" value="GroES-like"/>
    <property type="match status" value="1"/>
</dbReference>
<dbReference type="InterPro" id="IPR013149">
    <property type="entry name" value="ADH-like_C"/>
</dbReference>
<reference evidence="14" key="1">
    <citation type="journal article" date="2022" name="G3 (Bethesda)">
        <title>Unveiling the complete genome sequence of Alicyclobacillus acidoterrestris DSM 3922T, a taint-producing strain.</title>
        <authorList>
            <person name="Leonardo I.C."/>
            <person name="Barreto Crespo M.T."/>
            <person name="Gaspar F.B."/>
        </authorList>
    </citation>
    <scope>NUCLEOTIDE SEQUENCE [LARGE SCALE GENOMIC DNA]</scope>
    <source>
        <strain evidence="14">DSM 3922</strain>
    </source>
</reference>
<keyword evidence="7" id="KW-0560">Oxidoreductase</keyword>
<dbReference type="Pfam" id="PF00107">
    <property type="entry name" value="ADH_zinc_N"/>
    <property type="match status" value="1"/>
</dbReference>
<dbReference type="PANTHER" id="PTHR42940">
    <property type="entry name" value="ALCOHOL DEHYDROGENASE 1-RELATED"/>
    <property type="match status" value="1"/>
</dbReference>
<keyword evidence="8" id="KW-0520">NAD</keyword>
<evidence type="ECO:0000256" key="3">
    <source>
        <dbReference type="ARBA" id="ARBA00013190"/>
    </source>
</evidence>
<comment type="cofactor">
    <cofactor evidence="1 11">
        <name>Zn(2+)</name>
        <dbReference type="ChEBI" id="CHEBI:29105"/>
    </cofactor>
</comment>
<dbReference type="GO" id="GO:0005737">
    <property type="term" value="C:cytoplasm"/>
    <property type="evidence" value="ECO:0007669"/>
    <property type="project" value="TreeGrafter"/>
</dbReference>
<feature type="domain" description="Enoyl reductase (ER)" evidence="12">
    <location>
        <begin position="14"/>
        <end position="318"/>
    </location>
</feature>
<evidence type="ECO:0000313" key="14">
    <source>
        <dbReference type="Proteomes" id="UP000829401"/>
    </source>
</evidence>
<dbReference type="FunFam" id="3.40.50.720:FF:000039">
    <property type="entry name" value="Alcohol dehydrogenase AdhP"/>
    <property type="match status" value="1"/>
</dbReference>
<dbReference type="EC" id="1.1.1.1" evidence="3"/>
<dbReference type="InterPro" id="IPR002328">
    <property type="entry name" value="ADH_Zn_CS"/>
</dbReference>
<evidence type="ECO:0000256" key="9">
    <source>
        <dbReference type="ARBA" id="ARBA00049164"/>
    </source>
</evidence>
<dbReference type="InterPro" id="IPR020843">
    <property type="entry name" value="ER"/>
</dbReference>
<dbReference type="GO" id="GO:0008270">
    <property type="term" value="F:zinc ion binding"/>
    <property type="evidence" value="ECO:0007669"/>
    <property type="project" value="InterPro"/>
</dbReference>
<dbReference type="RefSeq" id="WP_021294726.1">
    <property type="nucleotide sequence ID" value="NZ_AURB01000004.1"/>
</dbReference>
<evidence type="ECO:0000256" key="1">
    <source>
        <dbReference type="ARBA" id="ARBA00001947"/>
    </source>
</evidence>
<accession>A0A9E6ZP22</accession>
<dbReference type="Pfam" id="PF08240">
    <property type="entry name" value="ADH_N"/>
    <property type="match status" value="1"/>
</dbReference>
<dbReference type="STRING" id="1356854.N007_18105"/>
<keyword evidence="5 11" id="KW-0479">Metal-binding</keyword>
<dbReference type="InterPro" id="IPR036291">
    <property type="entry name" value="NAD(P)-bd_dom_sf"/>
</dbReference>
<dbReference type="GO" id="GO:0004022">
    <property type="term" value="F:alcohol dehydrogenase (NAD+) activity"/>
    <property type="evidence" value="ECO:0007669"/>
    <property type="project" value="UniProtKB-EC"/>
</dbReference>
<proteinExistence type="inferred from homology"/>
<evidence type="ECO:0000313" key="13">
    <source>
        <dbReference type="EMBL" id="UNO49169.1"/>
    </source>
</evidence>
<evidence type="ECO:0000256" key="10">
    <source>
        <dbReference type="ARBA" id="ARBA00049243"/>
    </source>
</evidence>
<organism evidence="13 14">
    <name type="scientific">Alicyclobacillus acidoterrestris (strain ATCC 49025 / DSM 3922 / CIP 106132 / NCIMB 13137 / GD3B)</name>
    <dbReference type="NCBI Taxonomy" id="1356854"/>
    <lineage>
        <taxon>Bacteria</taxon>
        <taxon>Bacillati</taxon>
        <taxon>Bacillota</taxon>
        <taxon>Bacilli</taxon>
        <taxon>Bacillales</taxon>
        <taxon>Alicyclobacillaceae</taxon>
        <taxon>Alicyclobacillus</taxon>
    </lineage>
</organism>
<evidence type="ECO:0000256" key="11">
    <source>
        <dbReference type="RuleBase" id="RU361277"/>
    </source>
</evidence>
<evidence type="ECO:0000256" key="8">
    <source>
        <dbReference type="ARBA" id="ARBA00023027"/>
    </source>
</evidence>
<comment type="catalytic activity">
    <reaction evidence="9">
        <text>a secondary alcohol + NAD(+) = a ketone + NADH + H(+)</text>
        <dbReference type="Rhea" id="RHEA:10740"/>
        <dbReference type="ChEBI" id="CHEBI:15378"/>
        <dbReference type="ChEBI" id="CHEBI:17087"/>
        <dbReference type="ChEBI" id="CHEBI:35681"/>
        <dbReference type="ChEBI" id="CHEBI:57540"/>
        <dbReference type="ChEBI" id="CHEBI:57945"/>
        <dbReference type="EC" id="1.1.1.1"/>
    </reaction>
</comment>
<dbReference type="PANTHER" id="PTHR42940:SF7">
    <property type="entry name" value="ALCOHOL DEHYDROGENASE-LIKE N-TERMINAL DOMAIN-CONTAINING PROTEIN"/>
    <property type="match status" value="1"/>
</dbReference>
<dbReference type="InterPro" id="IPR013154">
    <property type="entry name" value="ADH-like_N"/>
</dbReference>
<dbReference type="OrthoDB" id="9806940at2"/>
<evidence type="ECO:0000256" key="6">
    <source>
        <dbReference type="ARBA" id="ARBA00022833"/>
    </source>
</evidence>
<dbReference type="SMART" id="SM00829">
    <property type="entry name" value="PKS_ER"/>
    <property type="match status" value="1"/>
</dbReference>
<dbReference type="SUPFAM" id="SSF51735">
    <property type="entry name" value="NAD(P)-binding Rossmann-fold domains"/>
    <property type="match status" value="1"/>
</dbReference>
<dbReference type="Gene3D" id="3.40.50.720">
    <property type="entry name" value="NAD(P)-binding Rossmann-like Domain"/>
    <property type="match status" value="1"/>
</dbReference>
<gene>
    <name evidence="13" type="ORF">K1I37_00955</name>
</gene>
<dbReference type="Proteomes" id="UP000829401">
    <property type="component" value="Chromosome"/>
</dbReference>
<accession>T0CAL0</accession>
<evidence type="ECO:0000256" key="7">
    <source>
        <dbReference type="ARBA" id="ARBA00023002"/>
    </source>
</evidence>
<comment type="similarity">
    <text evidence="2 11">Belongs to the zinc-containing alcohol dehydrogenase family.</text>
</comment>
<dbReference type="KEGG" id="aaco:K1I37_00955"/>
<dbReference type="Gene3D" id="3.90.180.10">
    <property type="entry name" value="Medium-chain alcohol dehydrogenases, catalytic domain"/>
    <property type="match status" value="1"/>
</dbReference>
<name>T0CAL0_ALIAG</name>
<evidence type="ECO:0000256" key="5">
    <source>
        <dbReference type="ARBA" id="ARBA00022723"/>
    </source>
</evidence>
<dbReference type="AlphaFoldDB" id="T0CAL0"/>
<dbReference type="PROSITE" id="PS00059">
    <property type="entry name" value="ADH_ZINC"/>
    <property type="match status" value="1"/>
</dbReference>
<keyword evidence="6 11" id="KW-0862">Zinc</keyword>
<sequence>MATMKAVQIPERNGALQLVEREIPEAGRGQVRIRVEACGVCHGEVVAIEGHFPHMQYPRIPGHEVIGVIDQIGEGVLGFEVGERVGVGWNGGHDQVTGLTMDGGYAEYMVAFADGLARIPDGLSAVDAAPLMCAGVTTFGALRNSAARAGDLVVVQGIGGLGHLAIQYARKAGFHTVAVSRGRDKEALALKLGAHRYIDTLSEDAAKCLQEMGGAKVILATAPNGQAIAQLFDGLGANGEMIVVAGSGDAMPLSPVQMLNGRRAVRGWTAGQAKDSEETIRFSVLTDVRPMIETFPLEQANEAFEKMMSSSVRFRAVLTM</sequence>
<evidence type="ECO:0000256" key="4">
    <source>
        <dbReference type="ARBA" id="ARBA00016352"/>
    </source>
</evidence>